<evidence type="ECO:0000256" key="1">
    <source>
        <dbReference type="ARBA" id="ARBA00006678"/>
    </source>
</evidence>
<sequence>MDKMDNKRNDGRSNDQLRALSITRNFTKYAEGSVLIKTGATQVICNVSIENSVPYFLRGQNKGWLTAEYSLLPRSTHNRTVREAARGKISGRTKEIQRLIGRSLRSIIDLDKMGERTIWIDCDVIQADGGTRTASITGAYVALVDAVNYLIDKGELEESPLNSYLAATSVGIVDGELLLDLCYEEDSQAQVDMNVVMTGEGKIIEIQGTAEQNPFTRSEMTVLMDLAEKGIKELVLAQRESLEE</sequence>
<comment type="similarity">
    <text evidence="1 8">Belongs to the RNase PH family.</text>
</comment>
<dbReference type="InterPro" id="IPR018336">
    <property type="entry name" value="RNase_PH_CS"/>
</dbReference>
<feature type="binding site" evidence="8">
    <location>
        <begin position="130"/>
        <end position="132"/>
    </location>
    <ligand>
        <name>phosphate</name>
        <dbReference type="ChEBI" id="CHEBI:43474"/>
        <note>substrate</note>
    </ligand>
</feature>
<evidence type="ECO:0000256" key="5">
    <source>
        <dbReference type="ARBA" id="ARBA00022694"/>
    </source>
</evidence>
<dbReference type="GO" id="GO:0009022">
    <property type="term" value="F:tRNA nucleotidyltransferase activity"/>
    <property type="evidence" value="ECO:0007669"/>
    <property type="project" value="UniProtKB-UniRule"/>
</dbReference>
<feature type="binding site" evidence="8">
    <location>
        <position position="92"/>
    </location>
    <ligand>
        <name>phosphate</name>
        <dbReference type="ChEBI" id="CHEBI:43474"/>
        <note>substrate</note>
    </ligand>
</feature>
<evidence type="ECO:0000256" key="8">
    <source>
        <dbReference type="HAMAP-Rule" id="MF_00564"/>
    </source>
</evidence>
<evidence type="ECO:0000256" key="2">
    <source>
        <dbReference type="ARBA" id="ARBA00022552"/>
    </source>
</evidence>
<accession>A0A8A7KCI2</accession>
<dbReference type="GO" id="GO:0031125">
    <property type="term" value="P:rRNA 3'-end processing"/>
    <property type="evidence" value="ECO:0007669"/>
    <property type="project" value="UniProtKB-ARBA"/>
</dbReference>
<dbReference type="InterPro" id="IPR001247">
    <property type="entry name" value="ExoRNase_PH_dom1"/>
</dbReference>
<dbReference type="Pfam" id="PF03725">
    <property type="entry name" value="RNase_PH_C"/>
    <property type="match status" value="1"/>
</dbReference>
<organism evidence="11 12">
    <name type="scientific">Iocasia fonsfrigidae</name>
    <dbReference type="NCBI Taxonomy" id="2682810"/>
    <lineage>
        <taxon>Bacteria</taxon>
        <taxon>Bacillati</taxon>
        <taxon>Bacillota</taxon>
        <taxon>Clostridia</taxon>
        <taxon>Halanaerobiales</taxon>
        <taxon>Halanaerobiaceae</taxon>
        <taxon>Iocasia</taxon>
    </lineage>
</organism>
<dbReference type="SUPFAM" id="SSF54211">
    <property type="entry name" value="Ribosomal protein S5 domain 2-like"/>
    <property type="match status" value="1"/>
</dbReference>
<dbReference type="InterPro" id="IPR027408">
    <property type="entry name" value="PNPase/RNase_PH_dom_sf"/>
</dbReference>
<dbReference type="GO" id="GO:0000175">
    <property type="term" value="F:3'-5'-RNA exonuclease activity"/>
    <property type="evidence" value="ECO:0007669"/>
    <property type="project" value="UniProtKB-UniRule"/>
</dbReference>
<dbReference type="InterPro" id="IPR036345">
    <property type="entry name" value="ExoRNase_PH_dom2_sf"/>
</dbReference>
<dbReference type="InterPro" id="IPR050080">
    <property type="entry name" value="RNase_PH"/>
</dbReference>
<comment type="function">
    <text evidence="8">Phosphorolytic 3'-5' exoribonuclease that plays an important role in tRNA 3'-end maturation. Removes nucleotide residues following the 3'-CCA terminus of tRNAs; can also add nucleotides to the ends of RNA molecules by using nucleoside diphosphates as substrates, but this may not be physiologically important. Probably plays a role in initiation of 16S rRNA degradation (leading to ribosome degradation) during starvation.</text>
</comment>
<dbReference type="Gene3D" id="3.30.230.70">
    <property type="entry name" value="GHMP Kinase, N-terminal domain"/>
    <property type="match status" value="1"/>
</dbReference>
<dbReference type="CDD" id="cd11362">
    <property type="entry name" value="RNase_PH_bact"/>
    <property type="match status" value="1"/>
</dbReference>
<dbReference type="NCBIfam" id="TIGR01966">
    <property type="entry name" value="RNasePH"/>
    <property type="match status" value="1"/>
</dbReference>
<evidence type="ECO:0000256" key="3">
    <source>
        <dbReference type="ARBA" id="ARBA00022555"/>
    </source>
</evidence>
<gene>
    <name evidence="8" type="primary">rph</name>
    <name evidence="11" type="ORF">GM661_03450</name>
</gene>
<dbReference type="AlphaFoldDB" id="A0A8A7KCI2"/>
<dbReference type="EMBL" id="CP046640">
    <property type="protein sequence ID" value="QTL97099.1"/>
    <property type="molecule type" value="Genomic_DNA"/>
</dbReference>
<evidence type="ECO:0000259" key="10">
    <source>
        <dbReference type="Pfam" id="PF03725"/>
    </source>
</evidence>
<comment type="subunit">
    <text evidence="8">Homohexameric ring arranged as a trimer of dimers.</text>
</comment>
<keyword evidence="4 8" id="KW-0808">Transferase</keyword>
<dbReference type="KEGG" id="ifn:GM661_03450"/>
<evidence type="ECO:0000256" key="4">
    <source>
        <dbReference type="ARBA" id="ARBA00022679"/>
    </source>
</evidence>
<feature type="domain" description="Exoribonuclease phosphorolytic" evidence="9">
    <location>
        <begin position="16"/>
        <end position="146"/>
    </location>
</feature>
<dbReference type="Proteomes" id="UP000665020">
    <property type="component" value="Chromosome"/>
</dbReference>
<dbReference type="GO" id="GO:0000049">
    <property type="term" value="F:tRNA binding"/>
    <property type="evidence" value="ECO:0007669"/>
    <property type="project" value="UniProtKB-UniRule"/>
</dbReference>
<dbReference type="SUPFAM" id="SSF55666">
    <property type="entry name" value="Ribonuclease PH domain 2-like"/>
    <property type="match status" value="1"/>
</dbReference>
<dbReference type="GO" id="GO:0016075">
    <property type="term" value="P:rRNA catabolic process"/>
    <property type="evidence" value="ECO:0007669"/>
    <property type="project" value="UniProtKB-UniRule"/>
</dbReference>
<dbReference type="Pfam" id="PF01138">
    <property type="entry name" value="RNase_PH"/>
    <property type="match status" value="1"/>
</dbReference>
<keyword evidence="3 8" id="KW-0820">tRNA-binding</keyword>
<evidence type="ECO:0000313" key="11">
    <source>
        <dbReference type="EMBL" id="QTL97099.1"/>
    </source>
</evidence>
<dbReference type="PANTHER" id="PTHR11953:SF0">
    <property type="entry name" value="EXOSOME COMPLEX COMPONENT RRP41"/>
    <property type="match status" value="1"/>
</dbReference>
<evidence type="ECO:0000259" key="9">
    <source>
        <dbReference type="Pfam" id="PF01138"/>
    </source>
</evidence>
<evidence type="ECO:0000313" key="12">
    <source>
        <dbReference type="Proteomes" id="UP000665020"/>
    </source>
</evidence>
<dbReference type="InterPro" id="IPR002381">
    <property type="entry name" value="RNase_PH_bac-type"/>
</dbReference>
<proteinExistence type="inferred from homology"/>
<dbReference type="GO" id="GO:0008033">
    <property type="term" value="P:tRNA processing"/>
    <property type="evidence" value="ECO:0007669"/>
    <property type="project" value="UniProtKB-UniRule"/>
</dbReference>
<dbReference type="HAMAP" id="MF_00564">
    <property type="entry name" value="RNase_PH"/>
    <property type="match status" value="1"/>
</dbReference>
<name>A0A8A7KCI2_9FIRM</name>
<dbReference type="InterPro" id="IPR020568">
    <property type="entry name" value="Ribosomal_Su5_D2-typ_SF"/>
</dbReference>
<dbReference type="FunFam" id="3.30.230.70:FF:000003">
    <property type="entry name" value="Ribonuclease PH"/>
    <property type="match status" value="1"/>
</dbReference>
<protein>
    <recommendedName>
        <fullName evidence="8">Ribonuclease PH</fullName>
        <shortName evidence="8">RNase PH</shortName>
        <ecNumber evidence="8">2.7.7.56</ecNumber>
    </recommendedName>
    <alternativeName>
        <fullName evidence="8">tRNA nucleotidyltransferase</fullName>
    </alternativeName>
</protein>
<reference evidence="11" key="1">
    <citation type="submission" date="2019-12" db="EMBL/GenBank/DDBJ databases">
        <authorList>
            <person name="zhang j."/>
            <person name="sun C.M."/>
        </authorList>
    </citation>
    <scope>NUCLEOTIDE SEQUENCE</scope>
    <source>
        <strain evidence="11">NS-1</strain>
    </source>
</reference>
<evidence type="ECO:0000256" key="6">
    <source>
        <dbReference type="ARBA" id="ARBA00022695"/>
    </source>
</evidence>
<dbReference type="PANTHER" id="PTHR11953">
    <property type="entry name" value="EXOSOME COMPLEX COMPONENT"/>
    <property type="match status" value="1"/>
</dbReference>
<dbReference type="EC" id="2.7.7.56" evidence="8"/>
<keyword evidence="2 8" id="KW-0698">rRNA processing</keyword>
<dbReference type="InterPro" id="IPR015847">
    <property type="entry name" value="ExoRNase_PH_dom2"/>
</dbReference>
<keyword evidence="12" id="KW-1185">Reference proteome</keyword>
<dbReference type="PROSITE" id="PS01277">
    <property type="entry name" value="RIBONUCLEASE_PH"/>
    <property type="match status" value="1"/>
</dbReference>
<keyword evidence="7" id="KW-0694">RNA-binding</keyword>
<keyword evidence="5 8" id="KW-0819">tRNA processing</keyword>
<feature type="domain" description="Exoribonuclease phosphorolytic" evidence="10">
    <location>
        <begin position="165"/>
        <end position="230"/>
    </location>
</feature>
<comment type="catalytic activity">
    <reaction evidence="8">
        <text>tRNA(n+1) + phosphate = tRNA(n) + a ribonucleoside 5'-diphosphate</text>
        <dbReference type="Rhea" id="RHEA:10628"/>
        <dbReference type="Rhea" id="RHEA-COMP:17343"/>
        <dbReference type="Rhea" id="RHEA-COMP:17344"/>
        <dbReference type="ChEBI" id="CHEBI:43474"/>
        <dbReference type="ChEBI" id="CHEBI:57930"/>
        <dbReference type="ChEBI" id="CHEBI:173114"/>
        <dbReference type="EC" id="2.7.7.56"/>
    </reaction>
</comment>
<evidence type="ECO:0000256" key="7">
    <source>
        <dbReference type="ARBA" id="ARBA00022884"/>
    </source>
</evidence>
<keyword evidence="6 8" id="KW-0548">Nucleotidyltransferase</keyword>